<accession>A0A5B8NSZ5</accession>
<dbReference type="InterPro" id="IPR036397">
    <property type="entry name" value="RNaseH_sf"/>
</dbReference>
<evidence type="ECO:0000313" key="3">
    <source>
        <dbReference type="Proteomes" id="UP000318453"/>
    </source>
</evidence>
<evidence type="ECO:0000313" key="2">
    <source>
        <dbReference type="EMBL" id="QDZ41631.1"/>
    </source>
</evidence>
<gene>
    <name evidence="2" type="ORF">FRE64_16815</name>
</gene>
<dbReference type="OrthoDB" id="465657at2"/>
<organism evidence="2 3">
    <name type="scientific">Euhalothece natronophila Z-M001</name>
    <dbReference type="NCBI Taxonomy" id="522448"/>
    <lineage>
        <taxon>Bacteria</taxon>
        <taxon>Bacillati</taxon>
        <taxon>Cyanobacteriota</taxon>
        <taxon>Cyanophyceae</taxon>
        <taxon>Oscillatoriophycideae</taxon>
        <taxon>Chroococcales</taxon>
        <taxon>Halothecacae</taxon>
        <taxon>Halothece cluster</taxon>
        <taxon>Euhalothece</taxon>
    </lineage>
</organism>
<sequence>MSPFMGRCLWIWVGETEERLEIPMTNERARATYYGALNYQTKEFLVEEYDQGNAKNTVSFLEKLRAINPTSRLLIIWDGASYHRYKEMKEYLKENNQT</sequence>
<evidence type="ECO:0000259" key="1">
    <source>
        <dbReference type="Pfam" id="PF13358"/>
    </source>
</evidence>
<name>A0A5B8NSZ5_9CHRO</name>
<protein>
    <recommendedName>
        <fullName evidence="1">Tc1-like transposase DDE domain-containing protein</fullName>
    </recommendedName>
</protein>
<feature type="domain" description="Tc1-like transposase DDE" evidence="1">
    <location>
        <begin position="18"/>
        <end position="95"/>
    </location>
</feature>
<dbReference type="KEGG" id="enn:FRE64_16815"/>
<dbReference type="GO" id="GO:0003676">
    <property type="term" value="F:nucleic acid binding"/>
    <property type="evidence" value="ECO:0007669"/>
    <property type="project" value="InterPro"/>
</dbReference>
<dbReference type="Proteomes" id="UP000318453">
    <property type="component" value="Plasmid pEu1"/>
</dbReference>
<dbReference type="Gene3D" id="3.30.420.10">
    <property type="entry name" value="Ribonuclease H-like superfamily/Ribonuclease H"/>
    <property type="match status" value="1"/>
</dbReference>
<dbReference type="EMBL" id="CP042327">
    <property type="protein sequence ID" value="QDZ41631.1"/>
    <property type="molecule type" value="Genomic_DNA"/>
</dbReference>
<geneLocation type="plasmid" evidence="3">
    <name>peu1</name>
</geneLocation>
<keyword evidence="3" id="KW-1185">Reference proteome</keyword>
<reference evidence="2 3" key="1">
    <citation type="submission" date="2019-08" db="EMBL/GenBank/DDBJ databases">
        <title>Carotenoids and Carotenoid Binding Proteins in the Halophilic Cyanobacterium Euhalothece sp. ZM00.</title>
        <authorList>
            <person name="Cho S.M."/>
            <person name="Song J.Y."/>
            <person name="Park Y.-I."/>
        </authorList>
    </citation>
    <scope>NUCLEOTIDE SEQUENCE [LARGE SCALE GENOMIC DNA]</scope>
    <source>
        <strain evidence="2 3">Z-M001</strain>
        <plasmid evidence="3">peu1</plasmid>
    </source>
</reference>
<dbReference type="AlphaFoldDB" id="A0A5B8NSZ5"/>
<keyword evidence="2" id="KW-0614">Plasmid</keyword>
<dbReference type="InterPro" id="IPR038717">
    <property type="entry name" value="Tc1-like_DDE_dom"/>
</dbReference>
<dbReference type="RefSeq" id="WP_146297548.1">
    <property type="nucleotide sequence ID" value="NZ_CP042327.1"/>
</dbReference>
<dbReference type="Pfam" id="PF13358">
    <property type="entry name" value="DDE_3"/>
    <property type="match status" value="1"/>
</dbReference>
<proteinExistence type="predicted"/>